<dbReference type="PRINTS" id="PR00080">
    <property type="entry name" value="SDRFAMILY"/>
</dbReference>
<dbReference type="Pfam" id="PF00106">
    <property type="entry name" value="adh_short"/>
    <property type="match status" value="1"/>
</dbReference>
<gene>
    <name evidence="4" type="ORF">GA0111570_10912</name>
</gene>
<dbReference type="GO" id="GO:0016491">
    <property type="term" value="F:oxidoreductase activity"/>
    <property type="evidence" value="ECO:0007669"/>
    <property type="project" value="UniProtKB-KW"/>
</dbReference>
<evidence type="ECO:0000313" key="5">
    <source>
        <dbReference type="Proteomes" id="UP000199086"/>
    </source>
</evidence>
<dbReference type="Gene3D" id="3.40.50.720">
    <property type="entry name" value="NAD(P)-binding Rossmann-like Domain"/>
    <property type="match status" value="1"/>
</dbReference>
<reference evidence="4 5" key="1">
    <citation type="submission" date="2016-06" db="EMBL/GenBank/DDBJ databases">
        <authorList>
            <person name="Olsen C.W."/>
            <person name="Carey S."/>
            <person name="Hinshaw L."/>
            <person name="Karasin A.I."/>
        </authorList>
    </citation>
    <scope>NUCLEOTIDE SEQUENCE [LARGE SCALE GENOMIC DNA]</scope>
    <source>
        <strain evidence="4 5">LZ-22</strain>
    </source>
</reference>
<dbReference type="SUPFAM" id="SSF51735">
    <property type="entry name" value="NAD(P)-binding Rossmann-fold domains"/>
    <property type="match status" value="1"/>
</dbReference>
<name>A0A1G6HDM1_9ACTN</name>
<evidence type="ECO:0008006" key="6">
    <source>
        <dbReference type="Google" id="ProtNLM"/>
    </source>
</evidence>
<dbReference type="PANTHER" id="PTHR44196">
    <property type="entry name" value="DEHYDROGENASE/REDUCTASE SDR FAMILY MEMBER 7B"/>
    <property type="match status" value="1"/>
</dbReference>
<dbReference type="InterPro" id="IPR002347">
    <property type="entry name" value="SDR_fam"/>
</dbReference>
<dbReference type="PANTHER" id="PTHR44196:SF2">
    <property type="entry name" value="SHORT-CHAIN DEHYDROGENASE-RELATED"/>
    <property type="match status" value="1"/>
</dbReference>
<evidence type="ECO:0000313" key="4">
    <source>
        <dbReference type="EMBL" id="SDB92360.1"/>
    </source>
</evidence>
<dbReference type="GO" id="GO:0016020">
    <property type="term" value="C:membrane"/>
    <property type="evidence" value="ECO:0007669"/>
    <property type="project" value="TreeGrafter"/>
</dbReference>
<protein>
    <recommendedName>
        <fullName evidence="6">Short-chain dehydrogenase</fullName>
    </recommendedName>
</protein>
<evidence type="ECO:0000256" key="3">
    <source>
        <dbReference type="RuleBase" id="RU000363"/>
    </source>
</evidence>
<evidence type="ECO:0000256" key="2">
    <source>
        <dbReference type="ARBA" id="ARBA00023002"/>
    </source>
</evidence>
<dbReference type="RefSeq" id="WP_092611926.1">
    <property type="nucleotide sequence ID" value="NZ_FMYF01000009.1"/>
</dbReference>
<dbReference type="Proteomes" id="UP000199086">
    <property type="component" value="Unassembled WGS sequence"/>
</dbReference>
<proteinExistence type="inferred from homology"/>
<dbReference type="STRING" id="1577474.GA0111570_10912"/>
<dbReference type="InterPro" id="IPR036291">
    <property type="entry name" value="NAD(P)-bd_dom_sf"/>
</dbReference>
<dbReference type="CDD" id="cd05233">
    <property type="entry name" value="SDR_c"/>
    <property type="match status" value="1"/>
</dbReference>
<accession>A0A1G6HDM1</accession>
<keyword evidence="2" id="KW-0560">Oxidoreductase</keyword>
<comment type="similarity">
    <text evidence="1 3">Belongs to the short-chain dehydrogenases/reductases (SDR) family.</text>
</comment>
<dbReference type="OrthoDB" id="9810734at2"/>
<dbReference type="AlphaFoldDB" id="A0A1G6HDM1"/>
<dbReference type="PIRSF" id="PIRSF000126">
    <property type="entry name" value="11-beta-HSD1"/>
    <property type="match status" value="1"/>
</dbReference>
<dbReference type="EMBL" id="FMYF01000009">
    <property type="protein sequence ID" value="SDB92360.1"/>
    <property type="molecule type" value="Genomic_DNA"/>
</dbReference>
<organism evidence="4 5">
    <name type="scientific">Raineyella antarctica</name>
    <dbReference type="NCBI Taxonomy" id="1577474"/>
    <lineage>
        <taxon>Bacteria</taxon>
        <taxon>Bacillati</taxon>
        <taxon>Actinomycetota</taxon>
        <taxon>Actinomycetes</taxon>
        <taxon>Propionibacteriales</taxon>
        <taxon>Propionibacteriaceae</taxon>
        <taxon>Raineyella</taxon>
    </lineage>
</organism>
<sequence>MGTALITGGTSGIGAAYARAIAERGDDLVLVARDHARLESWAAELRAAYGVGVEVLQADLADRTQVQSVVARLESSVNPITTLINNAGFGLHADLLTTDTEHDERAIDVMIRAVYLLGGAAARSMLRRGAGEIINTASAAAFITTGNYSAVKAWVLVYSEGLATQLAGTKVHVTAFCPGWVRTEFHERAEIDASKLPSIVWIDVDKAVREALDHVAKGKVICVPALQWKIGVGIARFAPRGMIRWLSGKLISSRARATDVL</sequence>
<dbReference type="PRINTS" id="PR00081">
    <property type="entry name" value="GDHRDH"/>
</dbReference>
<keyword evidence="5" id="KW-1185">Reference proteome</keyword>
<evidence type="ECO:0000256" key="1">
    <source>
        <dbReference type="ARBA" id="ARBA00006484"/>
    </source>
</evidence>